<sequence length="230" mass="26329">MLKVLLVEDEPSLAMLIRDNLEQSDYEVVQATDGDQAVSVYREQAPDIILLDVMLPRRDGFEVAGIIRAADLDTPILFLTSRARPKDVVRGFEAGGNDYLKKPFGIEELLVRMKVLLSDKRLLSAGPPPADTHTIGRYELDVKKRQLVCRGQAPTQLTVREAELLQLFCQNRDELLRKETILLQIWEDDAFLNSRSLDVFISRLRRYLRHDPNVEIVNHRGLGYRLVVHD</sequence>
<evidence type="ECO:0000256" key="4">
    <source>
        <dbReference type="ARBA" id="ARBA00023125"/>
    </source>
</evidence>
<evidence type="ECO:0000256" key="3">
    <source>
        <dbReference type="ARBA" id="ARBA00023015"/>
    </source>
</evidence>
<dbReference type="Gene3D" id="3.40.50.2300">
    <property type="match status" value="1"/>
</dbReference>
<dbReference type="GO" id="GO:0000156">
    <property type="term" value="F:phosphorelay response regulator activity"/>
    <property type="evidence" value="ECO:0007669"/>
    <property type="project" value="TreeGrafter"/>
</dbReference>
<evidence type="ECO:0000256" key="6">
    <source>
        <dbReference type="PROSITE-ProRule" id="PRU00169"/>
    </source>
</evidence>
<evidence type="ECO:0000313" key="10">
    <source>
        <dbReference type="EMBL" id="PHN01595.1"/>
    </source>
</evidence>
<gene>
    <name evidence="10" type="ORF">CRP01_36460</name>
</gene>
<dbReference type="GO" id="GO:0006355">
    <property type="term" value="P:regulation of DNA-templated transcription"/>
    <property type="evidence" value="ECO:0007669"/>
    <property type="project" value="InterPro"/>
</dbReference>
<feature type="modified residue" description="4-aspartylphosphate" evidence="6">
    <location>
        <position position="52"/>
    </location>
</feature>
<dbReference type="SUPFAM" id="SSF46894">
    <property type="entry name" value="C-terminal effector domain of the bipartite response regulators"/>
    <property type="match status" value="1"/>
</dbReference>
<dbReference type="InterPro" id="IPR011006">
    <property type="entry name" value="CheY-like_superfamily"/>
</dbReference>
<dbReference type="InterPro" id="IPR001789">
    <property type="entry name" value="Sig_transdc_resp-reg_receiver"/>
</dbReference>
<dbReference type="SMART" id="SM00862">
    <property type="entry name" value="Trans_reg_C"/>
    <property type="match status" value="1"/>
</dbReference>
<dbReference type="InterPro" id="IPR039420">
    <property type="entry name" value="WalR-like"/>
</dbReference>
<dbReference type="Proteomes" id="UP000223913">
    <property type="component" value="Unassembled WGS sequence"/>
</dbReference>
<evidence type="ECO:0000313" key="11">
    <source>
        <dbReference type="Proteomes" id="UP000223913"/>
    </source>
</evidence>
<dbReference type="GO" id="GO:0000976">
    <property type="term" value="F:transcription cis-regulatory region binding"/>
    <property type="evidence" value="ECO:0007669"/>
    <property type="project" value="TreeGrafter"/>
</dbReference>
<evidence type="ECO:0000256" key="5">
    <source>
        <dbReference type="ARBA" id="ARBA00023163"/>
    </source>
</evidence>
<dbReference type="InterPro" id="IPR001867">
    <property type="entry name" value="OmpR/PhoB-type_DNA-bd"/>
</dbReference>
<organism evidence="10 11">
    <name type="scientific">Flavilitoribacter nigricans (strain ATCC 23147 / DSM 23189 / NBRC 102662 / NCIMB 1420 / SS-2)</name>
    <name type="common">Lewinella nigricans</name>
    <dbReference type="NCBI Taxonomy" id="1122177"/>
    <lineage>
        <taxon>Bacteria</taxon>
        <taxon>Pseudomonadati</taxon>
        <taxon>Bacteroidota</taxon>
        <taxon>Saprospiria</taxon>
        <taxon>Saprospirales</taxon>
        <taxon>Lewinellaceae</taxon>
        <taxon>Flavilitoribacter</taxon>
    </lineage>
</organism>
<dbReference type="PANTHER" id="PTHR48111:SF40">
    <property type="entry name" value="PHOSPHATE REGULON TRANSCRIPTIONAL REGULATORY PROTEIN PHOB"/>
    <property type="match status" value="1"/>
</dbReference>
<name>A0A2D0MZB6_FLAN2</name>
<comment type="caution">
    <text evidence="10">The sequence shown here is derived from an EMBL/GenBank/DDBJ whole genome shotgun (WGS) entry which is preliminary data.</text>
</comment>
<dbReference type="GO" id="GO:0005829">
    <property type="term" value="C:cytosol"/>
    <property type="evidence" value="ECO:0007669"/>
    <property type="project" value="TreeGrafter"/>
</dbReference>
<evidence type="ECO:0000259" key="8">
    <source>
        <dbReference type="PROSITE" id="PS50110"/>
    </source>
</evidence>
<dbReference type="InterPro" id="IPR036388">
    <property type="entry name" value="WH-like_DNA-bd_sf"/>
</dbReference>
<dbReference type="PANTHER" id="PTHR48111">
    <property type="entry name" value="REGULATOR OF RPOS"/>
    <property type="match status" value="1"/>
</dbReference>
<proteinExistence type="predicted"/>
<dbReference type="OrthoDB" id="9790442at2"/>
<dbReference type="PROSITE" id="PS51755">
    <property type="entry name" value="OMPR_PHOB"/>
    <property type="match status" value="1"/>
</dbReference>
<reference evidence="10 11" key="1">
    <citation type="submission" date="2017-10" db="EMBL/GenBank/DDBJ databases">
        <title>The draft genome sequence of Lewinella nigricans NBRC 102662.</title>
        <authorList>
            <person name="Wang K."/>
        </authorList>
    </citation>
    <scope>NUCLEOTIDE SEQUENCE [LARGE SCALE GENOMIC DNA]</scope>
    <source>
        <strain evidence="10 11">NBRC 102662</strain>
    </source>
</reference>
<feature type="DNA-binding region" description="OmpR/PhoB-type" evidence="7">
    <location>
        <begin position="130"/>
        <end position="228"/>
    </location>
</feature>
<dbReference type="CDD" id="cd17574">
    <property type="entry name" value="REC_OmpR"/>
    <property type="match status" value="1"/>
</dbReference>
<protein>
    <submittedName>
        <fullName evidence="10">DNA-binding response regulator</fullName>
    </submittedName>
</protein>
<dbReference type="Pfam" id="PF00486">
    <property type="entry name" value="Trans_reg_C"/>
    <property type="match status" value="1"/>
</dbReference>
<evidence type="ECO:0000256" key="1">
    <source>
        <dbReference type="ARBA" id="ARBA00022553"/>
    </source>
</evidence>
<dbReference type="AlphaFoldDB" id="A0A2D0MZB6"/>
<dbReference type="FunFam" id="3.40.50.2300:FF:000001">
    <property type="entry name" value="DNA-binding response regulator PhoB"/>
    <property type="match status" value="1"/>
</dbReference>
<dbReference type="Pfam" id="PF00072">
    <property type="entry name" value="Response_reg"/>
    <property type="match status" value="1"/>
</dbReference>
<feature type="domain" description="Response regulatory" evidence="8">
    <location>
        <begin position="3"/>
        <end position="117"/>
    </location>
</feature>
<dbReference type="SUPFAM" id="SSF52172">
    <property type="entry name" value="CheY-like"/>
    <property type="match status" value="1"/>
</dbReference>
<keyword evidence="11" id="KW-1185">Reference proteome</keyword>
<evidence type="ECO:0000259" key="9">
    <source>
        <dbReference type="PROSITE" id="PS51755"/>
    </source>
</evidence>
<dbReference type="InterPro" id="IPR016032">
    <property type="entry name" value="Sig_transdc_resp-reg_C-effctor"/>
</dbReference>
<dbReference type="GO" id="GO:0032993">
    <property type="term" value="C:protein-DNA complex"/>
    <property type="evidence" value="ECO:0007669"/>
    <property type="project" value="TreeGrafter"/>
</dbReference>
<dbReference type="Gene3D" id="1.10.10.10">
    <property type="entry name" value="Winged helix-like DNA-binding domain superfamily/Winged helix DNA-binding domain"/>
    <property type="match status" value="1"/>
</dbReference>
<feature type="domain" description="OmpR/PhoB-type" evidence="9">
    <location>
        <begin position="130"/>
        <end position="228"/>
    </location>
</feature>
<keyword evidence="3" id="KW-0805">Transcription regulation</keyword>
<evidence type="ECO:0000256" key="2">
    <source>
        <dbReference type="ARBA" id="ARBA00023012"/>
    </source>
</evidence>
<dbReference type="PROSITE" id="PS50110">
    <property type="entry name" value="RESPONSE_REGULATORY"/>
    <property type="match status" value="1"/>
</dbReference>
<dbReference type="CDD" id="cd00383">
    <property type="entry name" value="trans_reg_C"/>
    <property type="match status" value="1"/>
</dbReference>
<dbReference type="EMBL" id="PDUD01000052">
    <property type="protein sequence ID" value="PHN01595.1"/>
    <property type="molecule type" value="Genomic_DNA"/>
</dbReference>
<keyword evidence="5" id="KW-0804">Transcription</keyword>
<keyword evidence="4 7" id="KW-0238">DNA-binding</keyword>
<evidence type="ECO:0000256" key="7">
    <source>
        <dbReference type="PROSITE-ProRule" id="PRU01091"/>
    </source>
</evidence>
<dbReference type="RefSeq" id="WP_099155027.1">
    <property type="nucleotide sequence ID" value="NZ_PDUD01000052.1"/>
</dbReference>
<keyword evidence="2" id="KW-0902">Two-component regulatory system</keyword>
<keyword evidence="1 6" id="KW-0597">Phosphoprotein</keyword>
<dbReference type="SMART" id="SM00448">
    <property type="entry name" value="REC"/>
    <property type="match status" value="1"/>
</dbReference>
<accession>A0A2D0MZB6</accession>